<feature type="region of interest" description="Disordered" evidence="5">
    <location>
        <begin position="83"/>
        <end position="108"/>
    </location>
</feature>
<feature type="compositionally biased region" description="Polar residues" evidence="5">
    <location>
        <begin position="83"/>
        <end position="96"/>
    </location>
</feature>
<dbReference type="AlphaFoldDB" id="A0AAV1J7Q8"/>
<gene>
    <name evidence="7" type="ORF">LNINA_LOCUS4387</name>
</gene>
<dbReference type="SUPFAM" id="SSF47954">
    <property type="entry name" value="Cyclin-like"/>
    <property type="match status" value="2"/>
</dbReference>
<feature type="domain" description="Guanylate kinase-like" evidence="6">
    <location>
        <begin position="54"/>
        <end position="269"/>
    </location>
</feature>
<dbReference type="Gene3D" id="1.10.472.10">
    <property type="entry name" value="Cyclin-like"/>
    <property type="match status" value="2"/>
</dbReference>
<dbReference type="Proteomes" id="UP001497472">
    <property type="component" value="Unassembled WGS sequence"/>
</dbReference>
<evidence type="ECO:0000259" key="6">
    <source>
        <dbReference type="PROSITE" id="PS50052"/>
    </source>
</evidence>
<organism evidence="7 8">
    <name type="scientific">Leptosia nina</name>
    <dbReference type="NCBI Taxonomy" id="320188"/>
    <lineage>
        <taxon>Eukaryota</taxon>
        <taxon>Metazoa</taxon>
        <taxon>Ecdysozoa</taxon>
        <taxon>Arthropoda</taxon>
        <taxon>Hexapoda</taxon>
        <taxon>Insecta</taxon>
        <taxon>Pterygota</taxon>
        <taxon>Neoptera</taxon>
        <taxon>Endopterygota</taxon>
        <taxon>Lepidoptera</taxon>
        <taxon>Glossata</taxon>
        <taxon>Ditrysia</taxon>
        <taxon>Papilionoidea</taxon>
        <taxon>Pieridae</taxon>
        <taxon>Pierinae</taxon>
        <taxon>Leptosia</taxon>
    </lineage>
</organism>
<evidence type="ECO:0000256" key="4">
    <source>
        <dbReference type="RuleBase" id="RU000383"/>
    </source>
</evidence>
<dbReference type="GO" id="GO:0051301">
    <property type="term" value="P:cell division"/>
    <property type="evidence" value="ECO:0007669"/>
    <property type="project" value="UniProtKB-KW"/>
</dbReference>
<dbReference type="InterPro" id="IPR013763">
    <property type="entry name" value="Cyclin-like_dom"/>
</dbReference>
<dbReference type="Pfam" id="PF00134">
    <property type="entry name" value="Cyclin_N"/>
    <property type="match status" value="1"/>
</dbReference>
<dbReference type="FunFam" id="1.10.472.10:FF:000001">
    <property type="entry name" value="G2/mitotic-specific cyclin"/>
    <property type="match status" value="1"/>
</dbReference>
<dbReference type="GO" id="GO:0044772">
    <property type="term" value="P:mitotic cell cycle phase transition"/>
    <property type="evidence" value="ECO:0007669"/>
    <property type="project" value="InterPro"/>
</dbReference>
<dbReference type="SMART" id="SM01332">
    <property type="entry name" value="Cyclin_C"/>
    <property type="match status" value="1"/>
</dbReference>
<evidence type="ECO:0000256" key="1">
    <source>
        <dbReference type="ARBA" id="ARBA00022618"/>
    </source>
</evidence>
<dbReference type="InterPro" id="IPR036915">
    <property type="entry name" value="Cyclin-like_sf"/>
</dbReference>
<dbReference type="CDD" id="cd20507">
    <property type="entry name" value="CYCLIN_CCNB1-like_rpt1"/>
    <property type="match status" value="1"/>
</dbReference>
<evidence type="ECO:0000313" key="7">
    <source>
        <dbReference type="EMBL" id="CAK1544664.1"/>
    </source>
</evidence>
<dbReference type="GO" id="GO:0005634">
    <property type="term" value="C:nucleus"/>
    <property type="evidence" value="ECO:0007669"/>
    <property type="project" value="UniProtKB-ARBA"/>
</dbReference>
<proteinExistence type="inferred from homology"/>
<dbReference type="PROSITE" id="PS00292">
    <property type="entry name" value="CYCLINS"/>
    <property type="match status" value="1"/>
</dbReference>
<evidence type="ECO:0000256" key="2">
    <source>
        <dbReference type="ARBA" id="ARBA00023127"/>
    </source>
</evidence>
<dbReference type="Pfam" id="PF02984">
    <property type="entry name" value="Cyclin_C"/>
    <property type="match status" value="1"/>
</dbReference>
<evidence type="ECO:0000256" key="5">
    <source>
        <dbReference type="SAM" id="MobiDB-lite"/>
    </source>
</evidence>
<dbReference type="PROSITE" id="PS50052">
    <property type="entry name" value="GUANYLATE_KINASE_2"/>
    <property type="match status" value="1"/>
</dbReference>
<name>A0AAV1J7Q8_9NEOP</name>
<keyword evidence="8" id="KW-1185">Reference proteome</keyword>
<evidence type="ECO:0000256" key="3">
    <source>
        <dbReference type="ARBA" id="ARBA00023306"/>
    </source>
</evidence>
<comment type="similarity">
    <text evidence="4">Belongs to the cyclin family.</text>
</comment>
<dbReference type="InterPro" id="IPR004367">
    <property type="entry name" value="Cyclin_C-dom"/>
</dbReference>
<dbReference type="InterPro" id="IPR039361">
    <property type="entry name" value="Cyclin"/>
</dbReference>
<keyword evidence="1" id="KW-0132">Cell division</keyword>
<dbReference type="InterPro" id="IPR046965">
    <property type="entry name" value="Cyclin_A/B-like"/>
</dbReference>
<comment type="caution">
    <text evidence="7">The sequence shown here is derived from an EMBL/GenBank/DDBJ whole genome shotgun (WGS) entry which is preliminary data.</text>
</comment>
<dbReference type="InterPro" id="IPR048258">
    <property type="entry name" value="Cyclins_cyclin-box"/>
</dbReference>
<evidence type="ECO:0000313" key="8">
    <source>
        <dbReference type="Proteomes" id="UP001497472"/>
    </source>
</evidence>
<dbReference type="InterPro" id="IPR006671">
    <property type="entry name" value="Cyclin_N"/>
</dbReference>
<sequence>MEIQSRTRTINHQDENVYGNKGKSNVVLPKGKGLMTRGVLGEVHTNVQFQRDISKKATISDAECEKKPLKAVIRRTYSHVQSKVDTGLATKSMQPSSRPPLRREESTGGLATRAAMLTRNAVKEALKKDIEIESIKVLTQVKRSRDQKNLKLNPIKEISKEGKNRIIKDPTESLGKLKLAETETFVEPLTLPILPPDIEDIDAGDPNPMLMSVYIKDIYKYLTTLEKRYPIVENHLKNQNDINGHMRATLIDWLVELQRQFSLLLETFQLAVGIIDRYLQVVPDVPKNRLQLIGVTAIFIASKYEEIYPPDVTDLVYVTDHAYTKNEILTCEKEIMRKLDFSLARPIPLSFIRRFVKVAHGAAKNHHLAKYFVDLCLVEYSMAHYKPSELAATAVCLSLHVLSGTPLHDVWTRTLAYYSGYALAHIEPILRKIATLVINVDKSKYKAVHKKYSDVTLAKVSTLPHLKGDAMFVLARTSS</sequence>
<keyword evidence="3" id="KW-0131">Cell cycle</keyword>
<dbReference type="SMART" id="SM00385">
    <property type="entry name" value="CYCLIN"/>
    <property type="match status" value="2"/>
</dbReference>
<protein>
    <recommendedName>
        <fullName evidence="6">Guanylate kinase-like domain-containing protein</fullName>
    </recommendedName>
</protein>
<dbReference type="PANTHER" id="PTHR10177">
    <property type="entry name" value="CYCLINS"/>
    <property type="match status" value="1"/>
</dbReference>
<accession>A0AAV1J7Q8</accession>
<dbReference type="InterPro" id="IPR008144">
    <property type="entry name" value="Guanylate_kin-like_dom"/>
</dbReference>
<dbReference type="PIRSF" id="PIRSF001771">
    <property type="entry name" value="Cyclin_A_B_D_E"/>
    <property type="match status" value="1"/>
</dbReference>
<keyword evidence="2 4" id="KW-0195">Cyclin</keyword>
<dbReference type="GO" id="GO:0016538">
    <property type="term" value="F:cyclin-dependent protein serine/threonine kinase regulator activity"/>
    <property type="evidence" value="ECO:0007669"/>
    <property type="project" value="InterPro"/>
</dbReference>
<reference evidence="7 8" key="1">
    <citation type="submission" date="2023-11" db="EMBL/GenBank/DDBJ databases">
        <authorList>
            <person name="Okamura Y."/>
        </authorList>
    </citation>
    <scope>NUCLEOTIDE SEQUENCE [LARGE SCALE GENOMIC DNA]</scope>
</reference>
<dbReference type="EMBL" id="CAVLEF010000005">
    <property type="protein sequence ID" value="CAK1544664.1"/>
    <property type="molecule type" value="Genomic_DNA"/>
</dbReference>